<feature type="compositionally biased region" description="Basic and acidic residues" evidence="1">
    <location>
        <begin position="65"/>
        <end position="84"/>
    </location>
</feature>
<proteinExistence type="predicted"/>
<dbReference type="Proteomes" id="UP000830158">
    <property type="component" value="Chromosome"/>
</dbReference>
<organism evidence="2 3">
    <name type="scientific">Amycolatopsis thermalba</name>
    <dbReference type="NCBI Taxonomy" id="944492"/>
    <lineage>
        <taxon>Bacteria</taxon>
        <taxon>Bacillati</taxon>
        <taxon>Actinomycetota</taxon>
        <taxon>Actinomycetes</taxon>
        <taxon>Pseudonocardiales</taxon>
        <taxon>Pseudonocardiaceae</taxon>
        <taxon>Amycolatopsis</taxon>
    </lineage>
</organism>
<evidence type="ECO:0000313" key="2">
    <source>
        <dbReference type="EMBL" id="UQS24704.1"/>
    </source>
</evidence>
<sequence length="412" mass="42923">MLPTTTAQQRQHPVAAATPSATGQPVATVAAAPRTAPAPAQAAPPRPQNRPAHGTPAPARPATVHTEHTTEQTEPPGERPEHRHVPDLPALRIVCWQLALVLGLVAIGRPWPVVAGLLTTAAGLLVWTAGRVGGRWLSDEVALRVRLLLRRRRAAGRRDLLDTLAPGARVGTAELAGVPAGVISRDEELVAVLRPSGDDPGAFARLALAGALVTGTGEPPAIRLQLVLHRGPRQTDATRAWLAVRALRDPALAADAELLAALTSVVRRAHRKLRGAGLGAVALTDQELLATLAALTHTGPGRDAVAEERRYWRAGPITQIGVRVTGLGARPPRARVHALHQLLAAVPGAACTVAVTVPGHDAVLRVAATTDNAADTAVTRLLWAPPAGLHLERMDNQHAPAVAASLPIGGKP</sequence>
<reference evidence="2" key="1">
    <citation type="submission" date="2022-01" db="EMBL/GenBank/DDBJ databases">
        <title>PSI-footprinting approach for the identification of protein synthesis inhibitor producers.</title>
        <authorList>
            <person name="Handel F."/>
            <person name="Kulik A."/>
            <person name="Wex K.W."/>
            <person name="Berscheid A."/>
            <person name="Saur J.S."/>
            <person name="Winkler A."/>
            <person name="Wibberg D."/>
            <person name="Kalinowski J."/>
            <person name="Broetz-Oesterhelt H."/>
            <person name="Mast Y."/>
        </authorList>
    </citation>
    <scope>NUCLEOTIDE SEQUENCE</scope>
    <source>
        <strain evidence="2">KNN 49.3e</strain>
    </source>
</reference>
<dbReference type="RefSeq" id="WP_249465763.1">
    <property type="nucleotide sequence ID" value="NZ_CP091196.1"/>
</dbReference>
<feature type="region of interest" description="Disordered" evidence="1">
    <location>
        <begin position="1"/>
        <end position="84"/>
    </location>
</feature>
<accession>A0ABY4NX93</accession>
<feature type="compositionally biased region" description="Polar residues" evidence="1">
    <location>
        <begin position="1"/>
        <end position="11"/>
    </location>
</feature>
<evidence type="ECO:0000256" key="1">
    <source>
        <dbReference type="SAM" id="MobiDB-lite"/>
    </source>
</evidence>
<dbReference type="EMBL" id="CP091196">
    <property type="protein sequence ID" value="UQS24704.1"/>
    <property type="molecule type" value="Genomic_DNA"/>
</dbReference>
<protein>
    <recommendedName>
        <fullName evidence="4">Type VII secretion protein EccE</fullName>
    </recommendedName>
</protein>
<feature type="compositionally biased region" description="Low complexity" evidence="1">
    <location>
        <begin position="24"/>
        <end position="41"/>
    </location>
</feature>
<evidence type="ECO:0008006" key="4">
    <source>
        <dbReference type="Google" id="ProtNLM"/>
    </source>
</evidence>
<evidence type="ECO:0000313" key="3">
    <source>
        <dbReference type="Proteomes" id="UP000830158"/>
    </source>
</evidence>
<keyword evidence="3" id="KW-1185">Reference proteome</keyword>
<gene>
    <name evidence="2" type="ORF">L1857_18705</name>
</gene>
<name>A0ABY4NX93_9PSEU</name>